<dbReference type="InterPro" id="IPR001789">
    <property type="entry name" value="Sig_transdc_resp-reg_receiver"/>
</dbReference>
<feature type="domain" description="Response regulatory" evidence="2">
    <location>
        <begin position="8"/>
        <end position="119"/>
    </location>
</feature>
<dbReference type="eggNOG" id="COG0784">
    <property type="taxonomic scope" value="Bacteria"/>
</dbReference>
<evidence type="ECO:0000313" key="3">
    <source>
        <dbReference type="EMBL" id="OWP50022.1"/>
    </source>
</evidence>
<organism evidence="3 4">
    <name type="scientific">Pseudomonas nitroreducens</name>
    <dbReference type="NCBI Taxonomy" id="46680"/>
    <lineage>
        <taxon>Bacteria</taxon>
        <taxon>Pseudomonadati</taxon>
        <taxon>Pseudomonadota</taxon>
        <taxon>Gammaproteobacteria</taxon>
        <taxon>Pseudomonadales</taxon>
        <taxon>Pseudomonadaceae</taxon>
        <taxon>Pseudomonas</taxon>
    </lineage>
</organism>
<evidence type="ECO:0000256" key="1">
    <source>
        <dbReference type="PROSITE-ProRule" id="PRU00169"/>
    </source>
</evidence>
<keyword evidence="1" id="KW-0597">Phosphoprotein</keyword>
<reference evidence="3 4" key="1">
    <citation type="submission" date="2017-06" db="EMBL/GenBank/DDBJ databases">
        <title>Draft genome of Pseudomonas nitroreducens DF05.</title>
        <authorList>
            <person name="Iyer R."/>
        </authorList>
    </citation>
    <scope>NUCLEOTIDE SEQUENCE [LARGE SCALE GENOMIC DNA]</scope>
    <source>
        <strain evidence="3 4">DF05</strain>
    </source>
</reference>
<accession>A0A246FB73</accession>
<dbReference type="Gene3D" id="3.40.50.2300">
    <property type="match status" value="1"/>
</dbReference>
<feature type="modified residue" description="4-aspartylphosphate" evidence="1">
    <location>
        <position position="58"/>
    </location>
</feature>
<dbReference type="AlphaFoldDB" id="A0A246FB73"/>
<dbReference type="InterPro" id="IPR011006">
    <property type="entry name" value="CheY-like_superfamily"/>
</dbReference>
<comment type="caution">
    <text evidence="3">The sequence shown here is derived from an EMBL/GenBank/DDBJ whole genome shotgun (WGS) entry which is preliminary data.</text>
</comment>
<protein>
    <submittedName>
        <fullName evidence="3">Response regulator</fullName>
    </submittedName>
</protein>
<evidence type="ECO:0000313" key="4">
    <source>
        <dbReference type="Proteomes" id="UP000198145"/>
    </source>
</evidence>
<evidence type="ECO:0000259" key="2">
    <source>
        <dbReference type="PROSITE" id="PS50110"/>
    </source>
</evidence>
<dbReference type="RefSeq" id="WP_088418826.1">
    <property type="nucleotide sequence ID" value="NZ_NJBA01000005.1"/>
</dbReference>
<gene>
    <name evidence="3" type="ORF">CEG18_16425</name>
</gene>
<dbReference type="SUPFAM" id="SSF52172">
    <property type="entry name" value="CheY-like"/>
    <property type="match status" value="1"/>
</dbReference>
<name>A0A246FB73_PSENT</name>
<dbReference type="Proteomes" id="UP000198145">
    <property type="component" value="Unassembled WGS sequence"/>
</dbReference>
<dbReference type="EMBL" id="NJBA01000005">
    <property type="protein sequence ID" value="OWP50022.1"/>
    <property type="molecule type" value="Genomic_DNA"/>
</dbReference>
<proteinExistence type="predicted"/>
<sequence>MQTLNNKMVLVLEEAPEQLQRLEDHLLGQGHAVLSALSEEEAIEHLVSSSVIDLFLIDEQLTGPLSGAALIEACLPLRPRMRVLVLSPWAEAEEEGAPYPVLPKSIELDKLDGAIQRTLRNPPVQPWLLN</sequence>
<dbReference type="PROSITE" id="PS50110">
    <property type="entry name" value="RESPONSE_REGULATORY"/>
    <property type="match status" value="1"/>
</dbReference>
<dbReference type="GO" id="GO:0000160">
    <property type="term" value="P:phosphorelay signal transduction system"/>
    <property type="evidence" value="ECO:0007669"/>
    <property type="project" value="InterPro"/>
</dbReference>